<accession>A0A8H3ZI08</accession>
<feature type="chain" id="PRO_5034995365" evidence="1">
    <location>
        <begin position="20"/>
        <end position="463"/>
    </location>
</feature>
<sequence length="463" mass="50651">MKTARWLLSGAWMAGHVTAFFKIPCSRPVVVERADPIVNPGTLSGHVHTVMGGNGFDFSMSYEQARASSCSTCKVTADLSNYWTPSLYYRGQNGKFTSVEQAGGMLVYYLLRSDPKDPEYSNGLLAFPKGFRMLAGDPRLRSFNESSLEQKAISYVCLGNGGPQTNEFPNRNCPDGLRVQIVFPSCWDGLNVDSQDHKSHMAYPSGVSTGKCPTSHPKRLVTLFYEVIFQVTDFKDQWYGDKQPFVLSNGDPTGYGLHGDFLNGWDIDVLQSAIKQCTDNSGSLEKCSVFQFFDDETRKGCRVPVKVNEQVSGQLDALPGCNPVQPGPSNAQPQSNCGATTQISQPQWGFKDVTSTLKFKYLGCARDPSGQGRTLPARKTSDTMTVDFCIKYCNDQGYQYAGLEYAKECWCGNSVAADRMPKKGLLGSCEMPCPGSTADVCGGYAALSLYQKCNGTCQNAALM</sequence>
<dbReference type="Pfam" id="PF09362">
    <property type="entry name" value="DUF1996"/>
    <property type="match status" value="1"/>
</dbReference>
<protein>
    <submittedName>
        <fullName evidence="3">WSC domain-containing protein</fullName>
    </submittedName>
</protein>
<organism evidence="3 4">
    <name type="scientific">Colletotrichum asianum</name>
    <dbReference type="NCBI Taxonomy" id="702518"/>
    <lineage>
        <taxon>Eukaryota</taxon>
        <taxon>Fungi</taxon>
        <taxon>Dikarya</taxon>
        <taxon>Ascomycota</taxon>
        <taxon>Pezizomycotina</taxon>
        <taxon>Sordariomycetes</taxon>
        <taxon>Hypocreomycetidae</taxon>
        <taxon>Glomerellales</taxon>
        <taxon>Glomerellaceae</taxon>
        <taxon>Colletotrichum</taxon>
        <taxon>Colletotrichum gloeosporioides species complex</taxon>
    </lineage>
</organism>
<proteinExistence type="predicted"/>
<evidence type="ECO:0000259" key="2">
    <source>
        <dbReference type="PROSITE" id="PS51212"/>
    </source>
</evidence>
<dbReference type="AlphaFoldDB" id="A0A8H3ZI08"/>
<dbReference type="Pfam" id="PF01822">
    <property type="entry name" value="WSC"/>
    <property type="match status" value="1"/>
</dbReference>
<reference evidence="3 4" key="1">
    <citation type="submission" date="2019-12" db="EMBL/GenBank/DDBJ databases">
        <title>A genome sequence resource for the geographically widespread anthracnose pathogen Colletotrichum asianum.</title>
        <authorList>
            <person name="Meng Y."/>
        </authorList>
    </citation>
    <scope>NUCLEOTIDE SEQUENCE [LARGE SCALE GENOMIC DNA]</scope>
    <source>
        <strain evidence="3 4">ICMP 18580</strain>
    </source>
</reference>
<keyword evidence="4" id="KW-1185">Reference proteome</keyword>
<evidence type="ECO:0000313" key="4">
    <source>
        <dbReference type="Proteomes" id="UP000434172"/>
    </source>
</evidence>
<gene>
    <name evidence="3" type="ORF">GQ607_016089</name>
</gene>
<dbReference type="InterPro" id="IPR018535">
    <property type="entry name" value="DUF1996"/>
</dbReference>
<dbReference type="SMART" id="SM00321">
    <property type="entry name" value="WSC"/>
    <property type="match status" value="1"/>
</dbReference>
<evidence type="ECO:0000313" key="3">
    <source>
        <dbReference type="EMBL" id="KAF0316672.1"/>
    </source>
</evidence>
<name>A0A8H3ZI08_9PEZI</name>
<comment type="caution">
    <text evidence="3">The sequence shown here is derived from an EMBL/GenBank/DDBJ whole genome shotgun (WGS) entry which is preliminary data.</text>
</comment>
<dbReference type="PANTHER" id="PTHR43662">
    <property type="match status" value="1"/>
</dbReference>
<feature type="domain" description="WSC" evidence="2">
    <location>
        <begin position="358"/>
        <end position="453"/>
    </location>
</feature>
<dbReference type="InterPro" id="IPR002889">
    <property type="entry name" value="WSC_carb-bd"/>
</dbReference>
<dbReference type="Proteomes" id="UP000434172">
    <property type="component" value="Unassembled WGS sequence"/>
</dbReference>
<dbReference type="EMBL" id="WOWK01000151">
    <property type="protein sequence ID" value="KAF0316672.1"/>
    <property type="molecule type" value="Genomic_DNA"/>
</dbReference>
<evidence type="ECO:0000256" key="1">
    <source>
        <dbReference type="SAM" id="SignalP"/>
    </source>
</evidence>
<dbReference type="PROSITE" id="PS51212">
    <property type="entry name" value="WSC"/>
    <property type="match status" value="1"/>
</dbReference>
<dbReference type="OrthoDB" id="74764at2759"/>
<keyword evidence="1" id="KW-0732">Signal</keyword>
<dbReference type="PANTHER" id="PTHR43662:SF3">
    <property type="entry name" value="DOMAIN PROTEIN, PUTATIVE (AFU_ORTHOLOGUE AFUA_6G11970)-RELATED"/>
    <property type="match status" value="1"/>
</dbReference>
<feature type="signal peptide" evidence="1">
    <location>
        <begin position="1"/>
        <end position="19"/>
    </location>
</feature>